<dbReference type="InterPro" id="IPR035979">
    <property type="entry name" value="RBD_domain_sf"/>
</dbReference>
<dbReference type="SUPFAM" id="SSF54928">
    <property type="entry name" value="RNA-binding domain, RBD"/>
    <property type="match status" value="1"/>
</dbReference>
<dbReference type="Proteomes" id="UP000290289">
    <property type="component" value="Chromosome 3"/>
</dbReference>
<keyword evidence="2" id="KW-1185">Reference proteome</keyword>
<evidence type="ECO:0000313" key="2">
    <source>
        <dbReference type="Proteomes" id="UP000290289"/>
    </source>
</evidence>
<sequence>MLRLKPNRLRTFITTGEELFVSFAAKLLRNKALSCNNKVLRSIHSSSSEDDTFTELGSPVPEAPTHPRKLKLMTEKPEPYLVVVRSFSRSIDPLEEKEEVTIRITNINSETTDSAVHSMCTSCGGLEGLVRTKEDAVDALFSVKDNAGIKRIIKRLNQTIVNGHKWSAGLHGRDSSPEATSKQSNANYDLRLEISRQLADVRREVTRKTVLTRLGVSA</sequence>
<comment type="caution">
    <text evidence="1">The sequence shown here is derived from an EMBL/GenBank/DDBJ whole genome shotgun (WGS) entry which is preliminary data.</text>
</comment>
<dbReference type="GO" id="GO:0003676">
    <property type="term" value="F:nucleic acid binding"/>
    <property type="evidence" value="ECO:0007669"/>
    <property type="project" value="InterPro"/>
</dbReference>
<gene>
    <name evidence="1" type="ORF">DVH24_002578</name>
</gene>
<dbReference type="AlphaFoldDB" id="A0A498K2X5"/>
<organism evidence="1 2">
    <name type="scientific">Malus domestica</name>
    <name type="common">Apple</name>
    <name type="synonym">Pyrus malus</name>
    <dbReference type="NCBI Taxonomy" id="3750"/>
    <lineage>
        <taxon>Eukaryota</taxon>
        <taxon>Viridiplantae</taxon>
        <taxon>Streptophyta</taxon>
        <taxon>Embryophyta</taxon>
        <taxon>Tracheophyta</taxon>
        <taxon>Spermatophyta</taxon>
        <taxon>Magnoliopsida</taxon>
        <taxon>eudicotyledons</taxon>
        <taxon>Gunneridae</taxon>
        <taxon>Pentapetalae</taxon>
        <taxon>rosids</taxon>
        <taxon>fabids</taxon>
        <taxon>Rosales</taxon>
        <taxon>Rosaceae</taxon>
        <taxon>Amygdaloideae</taxon>
        <taxon>Maleae</taxon>
        <taxon>Malus</taxon>
    </lineage>
</organism>
<evidence type="ECO:0000313" key="1">
    <source>
        <dbReference type="EMBL" id="RXI02500.1"/>
    </source>
</evidence>
<evidence type="ECO:0008006" key="3">
    <source>
        <dbReference type="Google" id="ProtNLM"/>
    </source>
</evidence>
<accession>A0A498K2X5</accession>
<proteinExistence type="predicted"/>
<dbReference type="EMBL" id="RDQH01000329">
    <property type="protein sequence ID" value="RXI02500.1"/>
    <property type="molecule type" value="Genomic_DNA"/>
</dbReference>
<protein>
    <recommendedName>
        <fullName evidence="3">RRM domain-containing protein</fullName>
    </recommendedName>
</protein>
<reference evidence="1 2" key="1">
    <citation type="submission" date="2018-10" db="EMBL/GenBank/DDBJ databases">
        <title>A high-quality apple genome assembly.</title>
        <authorList>
            <person name="Hu J."/>
        </authorList>
    </citation>
    <scope>NUCLEOTIDE SEQUENCE [LARGE SCALE GENOMIC DNA]</scope>
    <source>
        <strain evidence="2">cv. HFTH1</strain>
        <tissue evidence="1">Young leaf</tissue>
    </source>
</reference>
<name>A0A498K2X5_MALDO</name>